<dbReference type="Pfam" id="PF15978">
    <property type="entry name" value="TnsD"/>
    <property type="match status" value="1"/>
</dbReference>
<evidence type="ECO:0000313" key="3">
    <source>
        <dbReference type="EMBL" id="MCW8107133.1"/>
    </source>
</evidence>
<organism evidence="3 4">
    <name type="scientific">Alteromonas aquimaris</name>
    <dbReference type="NCBI Taxonomy" id="2998417"/>
    <lineage>
        <taxon>Bacteria</taxon>
        <taxon>Pseudomonadati</taxon>
        <taxon>Pseudomonadota</taxon>
        <taxon>Gammaproteobacteria</taxon>
        <taxon>Alteromonadales</taxon>
        <taxon>Alteromonadaceae</taxon>
        <taxon>Alteromonas/Salinimonas group</taxon>
        <taxon>Alteromonas</taxon>
    </lineage>
</organism>
<evidence type="ECO:0000259" key="2">
    <source>
        <dbReference type="Pfam" id="PF15978"/>
    </source>
</evidence>
<dbReference type="Pfam" id="PF06527">
    <property type="entry name" value="TniQ"/>
    <property type="match status" value="1"/>
</dbReference>
<evidence type="ECO:0000259" key="1">
    <source>
        <dbReference type="Pfam" id="PF06527"/>
    </source>
</evidence>
<comment type="caution">
    <text evidence="3">The sequence shown here is derived from an EMBL/GenBank/DDBJ whole genome shotgun (WGS) entry which is preliminary data.</text>
</comment>
<dbReference type="InterPro" id="IPR009492">
    <property type="entry name" value="TniQ"/>
</dbReference>
<evidence type="ECO:0000313" key="4">
    <source>
        <dbReference type="Proteomes" id="UP001142810"/>
    </source>
</evidence>
<protein>
    <submittedName>
        <fullName evidence="3">TnsD family transposase</fullName>
    </submittedName>
</protein>
<sequence length="477" mass="55030">MKSIPALFPDETIFSVVQRLVTMECASSYRHAAKSLFQKSSMQFSSTFPSVVPVLSIRFDCSPEYWINHHSVLPHYRPFTPEGRFRNALSHLKKGESEKVFKDLSLIANRQCSGLQMRFCPQCAIEDNDAYGFSYWHVKHQLSGAFVCLRHKTPLVNQSISRKRFDNWPCYDAAGRRLATEVELKLVRFAHYFQHHESKGFRHDLCDIFKASLHEKGFLTKCAYVRLKALRNSMIESLEPVLCHADVQAIFDDTRSPLYPTCVLSNKRSAISPLKHLLMMTFLFDSVSDLINHDISYSQKVIWANTRSSGQERDDIAGIRKALNRGDSLRNVAAETGHSVAYIKKVAISTGYSIESRAQKLFATERRQVIWKLLAGSSTETIARQFDCSQGAIEQILSQNPDVVTLRKLRRKYTKMKSMRQSLTETIRSITTPRRQDMKCENNTAYMWLYKNDRQWLYTHLPTAIPRNLRRRKPLSD</sequence>
<dbReference type="Proteomes" id="UP001142810">
    <property type="component" value="Unassembled WGS sequence"/>
</dbReference>
<proteinExistence type="predicted"/>
<name>A0ABT3P304_9ALTE</name>
<keyword evidence="4" id="KW-1185">Reference proteome</keyword>
<feature type="domain" description="TniQ" evidence="1">
    <location>
        <begin position="5"/>
        <end position="155"/>
    </location>
</feature>
<dbReference type="InterPro" id="IPR032750">
    <property type="entry name" value="TnsD_C"/>
</dbReference>
<dbReference type="EMBL" id="JAPFRD010000002">
    <property type="protein sequence ID" value="MCW8107133.1"/>
    <property type="molecule type" value="Genomic_DNA"/>
</dbReference>
<gene>
    <name evidence="3" type="ORF">OPS25_01270</name>
</gene>
<reference evidence="3" key="1">
    <citation type="submission" date="2022-11" db="EMBL/GenBank/DDBJ databases">
        <title>Alteromonas sp. nov., isolated from sea water of the Qingdao.</title>
        <authorList>
            <person name="Wang Q."/>
        </authorList>
    </citation>
    <scope>NUCLEOTIDE SEQUENCE</scope>
    <source>
        <strain evidence="3">ASW11-7</strain>
    </source>
</reference>
<accession>A0ABT3P304</accession>
<feature type="domain" description="Transposon Tn7 transposition protein TnsD C-terminal" evidence="2">
    <location>
        <begin position="208"/>
        <end position="469"/>
    </location>
</feature>
<dbReference type="RefSeq" id="WP_265615834.1">
    <property type="nucleotide sequence ID" value="NZ_JAPFRD010000002.1"/>
</dbReference>